<dbReference type="Pfam" id="PF00497">
    <property type="entry name" value="SBP_bac_3"/>
    <property type="match status" value="1"/>
</dbReference>
<gene>
    <name evidence="4" type="ORF">GAGA_3905</name>
</gene>
<evidence type="ECO:0000259" key="3">
    <source>
        <dbReference type="Pfam" id="PF00497"/>
    </source>
</evidence>
<proteinExistence type="inferred from homology"/>
<reference evidence="4 5" key="1">
    <citation type="journal article" date="2014" name="Environ. Microbiol.">
        <title>Comparative genomics of the marine bacterial genus Glaciecola reveals the high degree of genomic diversity and genomic characteristic for cold adaptation.</title>
        <authorList>
            <person name="Qin Q.L."/>
            <person name="Xie B.B."/>
            <person name="Yu Y."/>
            <person name="Shu Y.L."/>
            <person name="Rong J.C."/>
            <person name="Zhang Y.J."/>
            <person name="Zhao D.L."/>
            <person name="Chen X.L."/>
            <person name="Zhang X.Y."/>
            <person name="Chen B."/>
            <person name="Zhou B.C."/>
            <person name="Zhang Y.Z."/>
        </authorList>
    </citation>
    <scope>NUCLEOTIDE SEQUENCE [LARGE SCALE GENOMIC DNA]</scope>
    <source>
        <strain evidence="4 5">NO2</strain>
    </source>
</reference>
<evidence type="ECO:0000256" key="2">
    <source>
        <dbReference type="ARBA" id="ARBA00022729"/>
    </source>
</evidence>
<dbReference type="PANTHER" id="PTHR35936">
    <property type="entry name" value="MEMBRANE-BOUND LYTIC MUREIN TRANSGLYCOSYLASE F"/>
    <property type="match status" value="1"/>
</dbReference>
<name>A0ABQ0IBU0_9ALTE</name>
<dbReference type="EMBL" id="BAEK01000071">
    <property type="protein sequence ID" value="GAC06738.1"/>
    <property type="molecule type" value="Genomic_DNA"/>
</dbReference>
<sequence length="310" mass="34641">MLAKDSHYILVLLVAVFFAGFSSVINANTLNSDDLNNSFAVGEPLAVHDPLAVGTSLAVRNARVIVSDETDPIPSPLTATDTRIRLATGQGYYPFVSASLPQGGWSQALITQTFHQMGYEVDIHILPWSRGKMWTDEHRFLGTFPYVRSPKREQEYYFSVPINYIPVRFYVSRTSNITDIQELSGKRLCLPYGYSDEFASGGIVDRLNLKINRVVDGAGCIGHVQRGWSDAGLTNSYVSLNEVTNTRLIDDKLLVLPTEVEQVSVHFIISKSYPNGREWMDNFNQAFQQLSKDGTKAKIDHIFSQIIDSP</sequence>
<dbReference type="PANTHER" id="PTHR35936:SF35">
    <property type="entry name" value="L-CYSTINE-BINDING PROTEIN TCYJ"/>
    <property type="match status" value="1"/>
</dbReference>
<comment type="caution">
    <text evidence="4">The sequence shown here is derived from an EMBL/GenBank/DDBJ whole genome shotgun (WGS) entry which is preliminary data.</text>
</comment>
<dbReference type="Gene3D" id="3.40.190.10">
    <property type="entry name" value="Periplasmic binding protein-like II"/>
    <property type="match status" value="2"/>
</dbReference>
<keyword evidence="5" id="KW-1185">Reference proteome</keyword>
<protein>
    <recommendedName>
        <fullName evidence="3">Solute-binding protein family 3/N-terminal domain-containing protein</fullName>
    </recommendedName>
</protein>
<keyword evidence="2" id="KW-0732">Signal</keyword>
<dbReference type="RefSeq" id="WP_008305655.1">
    <property type="nucleotide sequence ID" value="NZ_BAEK01000071.1"/>
</dbReference>
<organism evidence="4 5">
    <name type="scientific">Paraglaciecola agarilytica NO2</name>
    <dbReference type="NCBI Taxonomy" id="1125747"/>
    <lineage>
        <taxon>Bacteria</taxon>
        <taxon>Pseudomonadati</taxon>
        <taxon>Pseudomonadota</taxon>
        <taxon>Gammaproteobacteria</taxon>
        <taxon>Alteromonadales</taxon>
        <taxon>Alteromonadaceae</taxon>
        <taxon>Paraglaciecola</taxon>
    </lineage>
</organism>
<accession>A0ABQ0IBU0</accession>
<evidence type="ECO:0000313" key="4">
    <source>
        <dbReference type="EMBL" id="GAC06738.1"/>
    </source>
</evidence>
<dbReference type="SUPFAM" id="SSF53850">
    <property type="entry name" value="Periplasmic binding protein-like II"/>
    <property type="match status" value="1"/>
</dbReference>
<comment type="similarity">
    <text evidence="1">Belongs to the bacterial solute-binding protein 3 family.</text>
</comment>
<feature type="domain" description="Solute-binding protein family 3/N-terminal" evidence="3">
    <location>
        <begin position="84"/>
        <end position="300"/>
    </location>
</feature>
<evidence type="ECO:0000256" key="1">
    <source>
        <dbReference type="ARBA" id="ARBA00010333"/>
    </source>
</evidence>
<evidence type="ECO:0000313" key="5">
    <source>
        <dbReference type="Proteomes" id="UP000008372"/>
    </source>
</evidence>
<dbReference type="Proteomes" id="UP000008372">
    <property type="component" value="Unassembled WGS sequence"/>
</dbReference>
<dbReference type="InterPro" id="IPR001638">
    <property type="entry name" value="Solute-binding_3/MltF_N"/>
</dbReference>